<dbReference type="AlphaFoldDB" id="A0A6A5VHN2"/>
<evidence type="ECO:0000313" key="2">
    <source>
        <dbReference type="EMBL" id="KAF1972817.1"/>
    </source>
</evidence>
<proteinExistence type="predicted"/>
<dbReference type="Proteomes" id="UP000800036">
    <property type="component" value="Unassembled WGS sequence"/>
</dbReference>
<feature type="region of interest" description="Disordered" evidence="1">
    <location>
        <begin position="1"/>
        <end position="37"/>
    </location>
</feature>
<feature type="compositionally biased region" description="Low complexity" evidence="1">
    <location>
        <begin position="17"/>
        <end position="30"/>
    </location>
</feature>
<organism evidence="2 3">
    <name type="scientific">Bimuria novae-zelandiae CBS 107.79</name>
    <dbReference type="NCBI Taxonomy" id="1447943"/>
    <lineage>
        <taxon>Eukaryota</taxon>
        <taxon>Fungi</taxon>
        <taxon>Dikarya</taxon>
        <taxon>Ascomycota</taxon>
        <taxon>Pezizomycotina</taxon>
        <taxon>Dothideomycetes</taxon>
        <taxon>Pleosporomycetidae</taxon>
        <taxon>Pleosporales</taxon>
        <taxon>Massarineae</taxon>
        <taxon>Didymosphaeriaceae</taxon>
        <taxon>Bimuria</taxon>
    </lineage>
</organism>
<gene>
    <name evidence="2" type="ORF">BU23DRAFT_641642</name>
</gene>
<evidence type="ECO:0000256" key="1">
    <source>
        <dbReference type="SAM" id="MobiDB-lite"/>
    </source>
</evidence>
<name>A0A6A5VHN2_9PLEO</name>
<accession>A0A6A5VHN2</accession>
<sequence>MSRPYPFADDPSPPFSPSSSQSSSSSTSTTPNPPFTFPSLLPNAREPWKVLFEAGWECFRFLTSSDLFQRTSTLLQDLLGRFSEHIRRARDVVMRRWDEWVTWWNEVPEDAVRLANEDYEENAARMALMMGGDLEEVRYLIERREYPFTNLRRGGRY</sequence>
<reference evidence="2" key="1">
    <citation type="journal article" date="2020" name="Stud. Mycol.">
        <title>101 Dothideomycetes genomes: a test case for predicting lifestyles and emergence of pathogens.</title>
        <authorList>
            <person name="Haridas S."/>
            <person name="Albert R."/>
            <person name="Binder M."/>
            <person name="Bloem J."/>
            <person name="Labutti K."/>
            <person name="Salamov A."/>
            <person name="Andreopoulos B."/>
            <person name="Baker S."/>
            <person name="Barry K."/>
            <person name="Bills G."/>
            <person name="Bluhm B."/>
            <person name="Cannon C."/>
            <person name="Castanera R."/>
            <person name="Culley D."/>
            <person name="Daum C."/>
            <person name="Ezra D."/>
            <person name="Gonzalez J."/>
            <person name="Henrissat B."/>
            <person name="Kuo A."/>
            <person name="Liang C."/>
            <person name="Lipzen A."/>
            <person name="Lutzoni F."/>
            <person name="Magnuson J."/>
            <person name="Mondo S."/>
            <person name="Nolan M."/>
            <person name="Ohm R."/>
            <person name="Pangilinan J."/>
            <person name="Park H.-J."/>
            <person name="Ramirez L."/>
            <person name="Alfaro M."/>
            <person name="Sun H."/>
            <person name="Tritt A."/>
            <person name="Yoshinaga Y."/>
            <person name="Zwiers L.-H."/>
            <person name="Turgeon B."/>
            <person name="Goodwin S."/>
            <person name="Spatafora J."/>
            <person name="Crous P."/>
            <person name="Grigoriev I."/>
        </authorList>
    </citation>
    <scope>NUCLEOTIDE SEQUENCE</scope>
    <source>
        <strain evidence="2">CBS 107.79</strain>
    </source>
</reference>
<evidence type="ECO:0000313" key="3">
    <source>
        <dbReference type="Proteomes" id="UP000800036"/>
    </source>
</evidence>
<keyword evidence="3" id="KW-1185">Reference proteome</keyword>
<protein>
    <submittedName>
        <fullName evidence="2">Uncharacterized protein</fullName>
    </submittedName>
</protein>
<dbReference type="EMBL" id="ML976684">
    <property type="protein sequence ID" value="KAF1972817.1"/>
    <property type="molecule type" value="Genomic_DNA"/>
</dbReference>